<dbReference type="InterPro" id="IPR043565">
    <property type="entry name" value="PAX_fam"/>
</dbReference>
<dbReference type="AlphaFoldDB" id="A0AA36CS06"/>
<protein>
    <recommendedName>
        <fullName evidence="8">Paired domain-containing protein</fullName>
    </recommendedName>
</protein>
<evidence type="ECO:0000256" key="4">
    <source>
        <dbReference type="ARBA" id="ARBA00023015"/>
    </source>
</evidence>
<dbReference type="SUPFAM" id="SSF46689">
    <property type="entry name" value="Homeodomain-like"/>
    <property type="match status" value="1"/>
</dbReference>
<feature type="non-terminal residue" evidence="9">
    <location>
        <position position="343"/>
    </location>
</feature>
<dbReference type="InterPro" id="IPR009057">
    <property type="entry name" value="Homeodomain-like_sf"/>
</dbReference>
<dbReference type="PANTHER" id="PTHR45636">
    <property type="entry name" value="PAIRED BOX PROTEIN PAX-6-RELATED-RELATED"/>
    <property type="match status" value="1"/>
</dbReference>
<organism evidence="9 10">
    <name type="scientific">Mesorhabditis spiculigera</name>
    <dbReference type="NCBI Taxonomy" id="96644"/>
    <lineage>
        <taxon>Eukaryota</taxon>
        <taxon>Metazoa</taxon>
        <taxon>Ecdysozoa</taxon>
        <taxon>Nematoda</taxon>
        <taxon>Chromadorea</taxon>
        <taxon>Rhabditida</taxon>
        <taxon>Rhabditina</taxon>
        <taxon>Rhabditomorpha</taxon>
        <taxon>Rhabditoidea</taxon>
        <taxon>Rhabditidae</taxon>
        <taxon>Mesorhabditinae</taxon>
        <taxon>Mesorhabditis</taxon>
    </lineage>
</organism>
<dbReference type="PRINTS" id="PR00027">
    <property type="entry name" value="PAIREDBOX"/>
</dbReference>
<keyword evidence="7" id="KW-0539">Nucleus</keyword>
<evidence type="ECO:0000256" key="3">
    <source>
        <dbReference type="ARBA" id="ARBA00022724"/>
    </source>
</evidence>
<comment type="subcellular location">
    <subcellularLocation>
        <location evidence="1">Nucleus</location>
    </subcellularLocation>
</comment>
<gene>
    <name evidence="9" type="ORF">MSPICULIGERA_LOCUS11335</name>
</gene>
<evidence type="ECO:0000256" key="2">
    <source>
        <dbReference type="ARBA" id="ARBA00022473"/>
    </source>
</evidence>
<dbReference type="InterPro" id="IPR001523">
    <property type="entry name" value="Paired_dom"/>
</dbReference>
<proteinExistence type="predicted"/>
<dbReference type="InterPro" id="IPR036388">
    <property type="entry name" value="WH-like_DNA-bd_sf"/>
</dbReference>
<evidence type="ECO:0000256" key="7">
    <source>
        <dbReference type="ARBA" id="ARBA00023242"/>
    </source>
</evidence>
<evidence type="ECO:0000256" key="5">
    <source>
        <dbReference type="ARBA" id="ARBA00023125"/>
    </source>
</evidence>
<name>A0AA36CS06_9BILA</name>
<keyword evidence="4" id="KW-0805">Transcription regulation</keyword>
<feature type="domain" description="Paired" evidence="8">
    <location>
        <begin position="203"/>
        <end position="326"/>
    </location>
</feature>
<comment type="caution">
    <text evidence="9">The sequence shown here is derived from an EMBL/GenBank/DDBJ whole genome shotgun (WGS) entry which is preliminary data.</text>
</comment>
<dbReference type="PROSITE" id="PS51057">
    <property type="entry name" value="PAIRED_2"/>
    <property type="match status" value="1"/>
</dbReference>
<reference evidence="9" key="1">
    <citation type="submission" date="2023-06" db="EMBL/GenBank/DDBJ databases">
        <authorList>
            <person name="Delattre M."/>
        </authorList>
    </citation>
    <scope>NUCLEOTIDE SEQUENCE</scope>
    <source>
        <strain evidence="9">AF72</strain>
    </source>
</reference>
<keyword evidence="10" id="KW-1185">Reference proteome</keyword>
<evidence type="ECO:0000256" key="1">
    <source>
        <dbReference type="ARBA" id="ARBA00004123"/>
    </source>
</evidence>
<keyword evidence="5" id="KW-0238">DNA-binding</keyword>
<keyword evidence="3" id="KW-0563">Paired box</keyword>
<dbReference type="SMART" id="SM00351">
    <property type="entry name" value="PAX"/>
    <property type="match status" value="1"/>
</dbReference>
<evidence type="ECO:0000313" key="10">
    <source>
        <dbReference type="Proteomes" id="UP001177023"/>
    </source>
</evidence>
<dbReference type="Proteomes" id="UP001177023">
    <property type="component" value="Unassembled WGS sequence"/>
</dbReference>
<evidence type="ECO:0000313" key="9">
    <source>
        <dbReference type="EMBL" id="CAJ0572963.1"/>
    </source>
</evidence>
<accession>A0AA36CS06</accession>
<dbReference type="GO" id="GO:0000978">
    <property type="term" value="F:RNA polymerase II cis-regulatory region sequence-specific DNA binding"/>
    <property type="evidence" value="ECO:0007669"/>
    <property type="project" value="TreeGrafter"/>
</dbReference>
<keyword evidence="6" id="KW-0804">Transcription</keyword>
<dbReference type="PANTHER" id="PTHR45636:SF52">
    <property type="entry name" value="PAIRED DOMAIN-CONTAINING PROTEIN"/>
    <property type="match status" value="1"/>
</dbReference>
<dbReference type="GO" id="GO:0000981">
    <property type="term" value="F:DNA-binding transcription factor activity, RNA polymerase II-specific"/>
    <property type="evidence" value="ECO:0007669"/>
    <property type="project" value="TreeGrafter"/>
</dbReference>
<dbReference type="Pfam" id="PF00292">
    <property type="entry name" value="PAX"/>
    <property type="match status" value="1"/>
</dbReference>
<dbReference type="EMBL" id="CATQJA010002610">
    <property type="protein sequence ID" value="CAJ0572963.1"/>
    <property type="molecule type" value="Genomic_DNA"/>
</dbReference>
<evidence type="ECO:0000256" key="6">
    <source>
        <dbReference type="ARBA" id="ARBA00023163"/>
    </source>
</evidence>
<dbReference type="GO" id="GO:0005634">
    <property type="term" value="C:nucleus"/>
    <property type="evidence" value="ECO:0007669"/>
    <property type="project" value="UniProtKB-SubCell"/>
</dbReference>
<keyword evidence="2" id="KW-0217">Developmental protein</keyword>
<sequence>MDAHEYYNATTLHQELDGMWLNASFFPEAQQTLSYDPLLPGTTAHHTTIYPHLSLSADIYAPTIPQPPLFFQSTQICPPASSTQPPYEGNLPGQEYRSLPEAKVLIPDSTGYGVPTLTTGQPCTSLQSPNCFATLAGEQEAAGYPLLPFISAEMPTLGAALYDSCSPTSSSASSGASVQSSRSECSTSSIEVKPVTARVTRKRTIGRNQLGRAFSPGIPLNLSERQFIVRLYQEGWRICDISRRLAVTHSCVSKILQRYRKTGSVKPKDAKEGRPEGPLVTAIRDYQKRLGIYSQTEIRAQLLRDGLCSRETLPSRSSINHILRTKFDIRKRRSGVRMVVAEV</sequence>
<evidence type="ECO:0000259" key="8">
    <source>
        <dbReference type="PROSITE" id="PS51057"/>
    </source>
</evidence>
<dbReference type="Gene3D" id="1.10.10.10">
    <property type="entry name" value="Winged helix-like DNA-binding domain superfamily/Winged helix DNA-binding domain"/>
    <property type="match status" value="2"/>
</dbReference>